<evidence type="ECO:0000256" key="6">
    <source>
        <dbReference type="SAM" id="MobiDB-lite"/>
    </source>
</evidence>
<keyword evidence="1" id="KW-1003">Cell membrane</keyword>
<dbReference type="Proteomes" id="UP000706525">
    <property type="component" value="Unassembled WGS sequence"/>
</dbReference>
<feature type="region of interest" description="Disordered" evidence="6">
    <location>
        <begin position="57"/>
        <end position="103"/>
    </location>
</feature>
<evidence type="ECO:0000256" key="2">
    <source>
        <dbReference type="ARBA" id="ARBA00022519"/>
    </source>
</evidence>
<dbReference type="InterPro" id="IPR043461">
    <property type="entry name" value="LpxH-like"/>
</dbReference>
<dbReference type="PANTHER" id="PTHR34990:SF2">
    <property type="entry name" value="BLL8164 PROTEIN"/>
    <property type="match status" value="1"/>
</dbReference>
<organism evidence="8 9">
    <name type="scientific">Cupriavidus pampae</name>
    <dbReference type="NCBI Taxonomy" id="659251"/>
    <lineage>
        <taxon>Bacteria</taxon>
        <taxon>Pseudomonadati</taxon>
        <taxon>Pseudomonadota</taxon>
        <taxon>Betaproteobacteria</taxon>
        <taxon>Burkholderiales</taxon>
        <taxon>Burkholderiaceae</taxon>
        <taxon>Cupriavidus</taxon>
    </lineage>
</organism>
<dbReference type="EC" id="3.6.1.54" evidence="8"/>
<reference evidence="8 9" key="1">
    <citation type="submission" date="2021-08" db="EMBL/GenBank/DDBJ databases">
        <authorList>
            <person name="Peeters C."/>
        </authorList>
    </citation>
    <scope>NUCLEOTIDE SEQUENCE [LARGE SCALE GENOMIC DNA]</scope>
    <source>
        <strain evidence="8 9">LMG 32289</strain>
    </source>
</reference>
<evidence type="ECO:0000313" key="9">
    <source>
        <dbReference type="Proteomes" id="UP000706525"/>
    </source>
</evidence>
<evidence type="ECO:0000259" key="7">
    <source>
        <dbReference type="Pfam" id="PF00149"/>
    </source>
</evidence>
<feature type="domain" description="Calcineurin-like phosphoesterase" evidence="7">
    <location>
        <begin position="111"/>
        <end position="309"/>
    </location>
</feature>
<name>A0ABM8X977_9BURK</name>
<keyword evidence="3" id="KW-0479">Metal-binding</keyword>
<keyword evidence="9" id="KW-1185">Reference proteome</keyword>
<accession>A0ABM8X977</accession>
<keyword evidence="5" id="KW-0464">Manganese</keyword>
<protein>
    <submittedName>
        <fullName evidence="8">UDP-2,3-diacylglucosamine hydrolase</fullName>
        <ecNumber evidence="8">3.6.1.54</ecNumber>
    </submittedName>
</protein>
<keyword evidence="8" id="KW-0378">Hydrolase</keyword>
<dbReference type="GO" id="GO:0016787">
    <property type="term" value="F:hydrolase activity"/>
    <property type="evidence" value="ECO:0007669"/>
    <property type="project" value="UniProtKB-KW"/>
</dbReference>
<proteinExistence type="predicted"/>
<dbReference type="EMBL" id="CAJZAG010000007">
    <property type="protein sequence ID" value="CAG9176531.1"/>
    <property type="molecule type" value="Genomic_DNA"/>
</dbReference>
<dbReference type="InterPro" id="IPR004843">
    <property type="entry name" value="Calcineurin-like_PHP"/>
</dbReference>
<keyword evidence="4" id="KW-0472">Membrane</keyword>
<dbReference type="Pfam" id="PF00149">
    <property type="entry name" value="Metallophos"/>
    <property type="match status" value="1"/>
</dbReference>
<keyword evidence="2" id="KW-0997">Cell inner membrane</keyword>
<comment type="caution">
    <text evidence="8">The sequence shown here is derived from an EMBL/GenBank/DDBJ whole genome shotgun (WGS) entry which is preliminary data.</text>
</comment>
<feature type="compositionally biased region" description="Pro residues" evidence="6">
    <location>
        <begin position="58"/>
        <end position="71"/>
    </location>
</feature>
<dbReference type="Gene3D" id="3.60.21.10">
    <property type="match status" value="1"/>
</dbReference>
<gene>
    <name evidence="8" type="primary">lpxH_1</name>
    <name evidence="8" type="ORF">LMG32289_03559</name>
</gene>
<dbReference type="SUPFAM" id="SSF56300">
    <property type="entry name" value="Metallo-dependent phosphatases"/>
    <property type="match status" value="1"/>
</dbReference>
<feature type="compositionally biased region" description="Low complexity" evidence="6">
    <location>
        <begin position="75"/>
        <end position="87"/>
    </location>
</feature>
<evidence type="ECO:0000256" key="1">
    <source>
        <dbReference type="ARBA" id="ARBA00022475"/>
    </source>
</evidence>
<evidence type="ECO:0000256" key="5">
    <source>
        <dbReference type="ARBA" id="ARBA00023211"/>
    </source>
</evidence>
<sequence>MRRRPNARIADTGADMVQAIRSVRGCLSHIAQRLLGKGEATLPLTAVLAAYMPSAPAFAPPSSSPPSSPPHHSPHSSSNPPSVPAVSTGRDDTDDDLPDTASGSPTHRYRAIWISDIHLGTAGCQATYLLDFLKHNESDQLYLVGDIIDGWQLKRGWYWPQSHNDVVQKLLRKARKGTEVIFVPGNHDEVARQFDGMAFGDIVVREDAIHVTATGRRLWVVHGDLFDGVVQHARWLAYLGDSLYTLILAVNRHFNRVRTRLGFDYWSLSQYLKHQVKNAVSYINSFEHAMVDEARRRGCDGVVCGHIHKAEIREVDGQLYCNDGDWVESLSALVETMEGELRIVYWTTLLDPPAPPVSRLGRRRRAPAATAVAG</sequence>
<dbReference type="PANTHER" id="PTHR34990">
    <property type="entry name" value="UDP-2,3-DIACYLGLUCOSAMINE HYDROLASE-RELATED"/>
    <property type="match status" value="1"/>
</dbReference>
<dbReference type="CDD" id="cd07398">
    <property type="entry name" value="MPP_YbbF-LpxH"/>
    <property type="match status" value="1"/>
</dbReference>
<evidence type="ECO:0000313" key="8">
    <source>
        <dbReference type="EMBL" id="CAG9176531.1"/>
    </source>
</evidence>
<evidence type="ECO:0000256" key="3">
    <source>
        <dbReference type="ARBA" id="ARBA00022723"/>
    </source>
</evidence>
<dbReference type="InterPro" id="IPR029052">
    <property type="entry name" value="Metallo-depent_PP-like"/>
</dbReference>
<evidence type="ECO:0000256" key="4">
    <source>
        <dbReference type="ARBA" id="ARBA00023136"/>
    </source>
</evidence>